<reference evidence="4 5" key="2">
    <citation type="journal article" date="2017" name="Genome Announc.">
        <title>Draft Genome Sequences of Four Alkaliphilic Bacteria Belonging to the Anaerobacillus Genus.</title>
        <authorList>
            <person name="Bassil N.M."/>
            <person name="Lloyd J.R."/>
        </authorList>
    </citation>
    <scope>NUCLEOTIDE SEQUENCE [LARGE SCALE GENOMIC DNA]</scope>
    <source>
        <strain evidence="4 5">NB2006</strain>
    </source>
</reference>
<dbReference type="Proteomes" id="UP000180175">
    <property type="component" value="Chromosome"/>
</dbReference>
<feature type="transmembrane region" description="Helical" evidence="1">
    <location>
        <begin position="394"/>
        <end position="416"/>
    </location>
</feature>
<gene>
    <name evidence="4" type="ORF">AWH56_023055</name>
    <name evidence="3" type="ORF">AWH56_13345</name>
    <name evidence="2" type="ORF">AWH56_13745</name>
</gene>
<feature type="transmembrane region" description="Helical" evidence="1">
    <location>
        <begin position="463"/>
        <end position="482"/>
    </location>
</feature>
<protein>
    <submittedName>
        <fullName evidence="3">ABC transporter permease</fullName>
    </submittedName>
</protein>
<reference evidence="4" key="4">
    <citation type="submission" date="2020-10" db="EMBL/GenBank/DDBJ databases">
        <authorList>
            <person name="Bassil N.M."/>
            <person name="Lloyd J.R."/>
        </authorList>
    </citation>
    <scope>NUCLEOTIDE SEQUENCE</scope>
    <source>
        <strain evidence="4">NB2006</strain>
    </source>
</reference>
<feature type="transmembrane region" description="Helical" evidence="1">
    <location>
        <begin position="240"/>
        <end position="260"/>
    </location>
</feature>
<evidence type="ECO:0000313" key="2">
    <source>
        <dbReference type="EMBL" id="OIJ13506.1"/>
    </source>
</evidence>
<feature type="transmembrane region" description="Helical" evidence="1">
    <location>
        <begin position="195"/>
        <end position="213"/>
    </location>
</feature>
<evidence type="ECO:0000313" key="5">
    <source>
        <dbReference type="Proteomes" id="UP000180175"/>
    </source>
</evidence>
<feature type="transmembrane region" description="Helical" evidence="1">
    <location>
        <begin position="340"/>
        <end position="360"/>
    </location>
</feature>
<accession>A0A1S2LML2</accession>
<dbReference type="KEGG" id="aia:AWH56_023055"/>
<feature type="transmembrane region" description="Helical" evidence="1">
    <location>
        <begin position="165"/>
        <end position="188"/>
    </location>
</feature>
<evidence type="ECO:0000256" key="1">
    <source>
        <dbReference type="SAM" id="Phobius"/>
    </source>
</evidence>
<dbReference type="EMBL" id="CP063356">
    <property type="protein sequence ID" value="QOY35525.1"/>
    <property type="molecule type" value="Genomic_DNA"/>
</dbReference>
<dbReference type="AlphaFoldDB" id="A0A1S2LML2"/>
<feature type="transmembrane region" description="Helical" evidence="1">
    <location>
        <begin position="126"/>
        <end position="153"/>
    </location>
</feature>
<feature type="transmembrane region" description="Helical" evidence="1">
    <location>
        <begin position="24"/>
        <end position="42"/>
    </location>
</feature>
<name>A0A1S2LML2_9BACI</name>
<dbReference type="EMBL" id="LQXD01000123">
    <property type="protein sequence ID" value="OIJ13506.1"/>
    <property type="molecule type" value="Genomic_DNA"/>
</dbReference>
<feature type="transmembrane region" description="Helical" evidence="1">
    <location>
        <begin position="300"/>
        <end position="320"/>
    </location>
</feature>
<proteinExistence type="predicted"/>
<reference evidence="3 5" key="1">
    <citation type="submission" date="2016-10" db="EMBL/GenBank/DDBJ databases">
        <title>Draft genome sequences of four alkaliphilic bacteria belonging to the Anaerobacillus genus.</title>
        <authorList>
            <person name="Bassil N.M."/>
            <person name="Lloyd J.R."/>
        </authorList>
    </citation>
    <scope>NUCLEOTIDE SEQUENCE [LARGE SCALE GENOMIC DNA]</scope>
    <source>
        <strain evidence="3 5">NB2006</strain>
    </source>
</reference>
<feature type="transmembrane region" description="Helical" evidence="1">
    <location>
        <begin position="86"/>
        <end position="105"/>
    </location>
</feature>
<dbReference type="RefSeq" id="WP_071317578.1">
    <property type="nucleotide sequence ID" value="NZ_CP063356.2"/>
</dbReference>
<organism evidence="3 5">
    <name type="scientific">Anaerobacillus isosaccharinicus</name>
    <dbReference type="NCBI Taxonomy" id="1532552"/>
    <lineage>
        <taxon>Bacteria</taxon>
        <taxon>Bacillati</taxon>
        <taxon>Bacillota</taxon>
        <taxon>Bacilli</taxon>
        <taxon>Bacillales</taxon>
        <taxon>Bacillaceae</taxon>
        <taxon>Anaerobacillus</taxon>
    </lineage>
</organism>
<feature type="transmembrane region" description="Helical" evidence="1">
    <location>
        <begin position="505"/>
        <end position="526"/>
    </location>
</feature>
<keyword evidence="1" id="KW-0812">Transmembrane</keyword>
<sequence length="533" mass="58447">MAQHILANTGKLTRFLLKLDRLRIPLWLFGLTFFTLIIPPAFMNLYPSQQERDILTETMANPAMTAMLGPGNFENYTIGAMTAHQMLLMTAVVVGLMSILLLTRHTRADEEDGRVEMIRSLPTGRLSYLNASLLVLSGTSVALALLTGFGMYALGVESMDLAGSLLYGAVLGGTGLVFAGVTAVFAQLSASSRGTLGWSVAVLLISYLGRAITDVSNETLSWLFPLGWVSKTDVYSSNNWGPIFIMVGVSFILFLIANFLNGIRDLEQGFIPSKPGRKFASRFLQSPIGVVFRLQRTGTISWGIGLFVLGASYGSIFGDLEKFFQGNEIYEQMLMQVEGASIVEQFIPTLMIVITLLASIPPIMAMNKLRGEEKNGRIEHLLSRAVSRTQLMGSYLIISLINGFLMISISALGLWSAGHAVMDEGLDFGMVFGAAFVFYPAMLVMIGISVALIGVLPKLTNYIWLYFFYSFIVLYLGALFQFDEWVGLLTPYGHVPSVPIDDVTFLPLFVLSLVAVVLMIVGFVGFRRRDIAS</sequence>
<feature type="transmembrane region" description="Helical" evidence="1">
    <location>
        <begin position="428"/>
        <end position="456"/>
    </location>
</feature>
<keyword evidence="5" id="KW-1185">Reference proteome</keyword>
<dbReference type="EMBL" id="LQXD01000121">
    <property type="protein sequence ID" value="OIJ13768.1"/>
    <property type="molecule type" value="Genomic_DNA"/>
</dbReference>
<keyword evidence="1" id="KW-1133">Transmembrane helix</keyword>
<evidence type="ECO:0000313" key="3">
    <source>
        <dbReference type="EMBL" id="OIJ13768.1"/>
    </source>
</evidence>
<keyword evidence="1" id="KW-0472">Membrane</keyword>
<dbReference type="OrthoDB" id="2014935at2"/>
<reference evidence="4 5" key="3">
    <citation type="journal article" date="2019" name="Int. J. Syst. Evol. Microbiol.">
        <title>Anaerobacillus isosaccharinicus sp. nov., an alkaliphilic bacterium which degrades isosaccharinic acid.</title>
        <authorList>
            <person name="Bassil N.M."/>
            <person name="Lloyd J.R."/>
        </authorList>
    </citation>
    <scope>NUCLEOTIDE SEQUENCE [LARGE SCALE GENOMIC DNA]</scope>
    <source>
        <strain evidence="4 5">NB2006</strain>
    </source>
</reference>
<evidence type="ECO:0000313" key="4">
    <source>
        <dbReference type="EMBL" id="QOY35525.1"/>
    </source>
</evidence>